<keyword evidence="3" id="KW-1185">Reference proteome</keyword>
<evidence type="ECO:0000259" key="1">
    <source>
        <dbReference type="Pfam" id="PF01636"/>
    </source>
</evidence>
<gene>
    <name evidence="2" type="ORF">GCM10009710_28360</name>
</gene>
<organism evidence="2 3">
    <name type="scientific">Aeromicrobium alkaliterrae</name>
    <dbReference type="NCBI Taxonomy" id="302168"/>
    <lineage>
        <taxon>Bacteria</taxon>
        <taxon>Bacillati</taxon>
        <taxon>Actinomycetota</taxon>
        <taxon>Actinomycetes</taxon>
        <taxon>Propionibacteriales</taxon>
        <taxon>Nocardioidaceae</taxon>
        <taxon>Aeromicrobium</taxon>
    </lineage>
</organism>
<dbReference type="Gene3D" id="3.90.1200.10">
    <property type="match status" value="1"/>
</dbReference>
<feature type="domain" description="Aminoglycoside phosphotransferase" evidence="1">
    <location>
        <begin position="35"/>
        <end position="257"/>
    </location>
</feature>
<evidence type="ECO:0000313" key="3">
    <source>
        <dbReference type="Proteomes" id="UP001501057"/>
    </source>
</evidence>
<accession>A0ABN2K2G3</accession>
<name>A0ABN2K2G3_9ACTN</name>
<protein>
    <submittedName>
        <fullName evidence="2">Phosphotransferase family protein</fullName>
    </submittedName>
</protein>
<dbReference type="InterPro" id="IPR002575">
    <property type="entry name" value="Aminoglycoside_PTrfase"/>
</dbReference>
<dbReference type="PANTHER" id="PTHR47829:SF1">
    <property type="entry name" value="HAD FAMILY PHOSPHATASE"/>
    <property type="match status" value="1"/>
</dbReference>
<dbReference type="SUPFAM" id="SSF56112">
    <property type="entry name" value="Protein kinase-like (PK-like)"/>
    <property type="match status" value="1"/>
</dbReference>
<dbReference type="EMBL" id="BAAAME010000005">
    <property type="protein sequence ID" value="GAA1746614.1"/>
    <property type="molecule type" value="Genomic_DNA"/>
</dbReference>
<evidence type="ECO:0000313" key="2">
    <source>
        <dbReference type="EMBL" id="GAA1746614.1"/>
    </source>
</evidence>
<dbReference type="InterPro" id="IPR041726">
    <property type="entry name" value="ACAD10_11_N"/>
</dbReference>
<reference evidence="2 3" key="1">
    <citation type="journal article" date="2019" name="Int. J. Syst. Evol. Microbiol.">
        <title>The Global Catalogue of Microorganisms (GCM) 10K type strain sequencing project: providing services to taxonomists for standard genome sequencing and annotation.</title>
        <authorList>
            <consortium name="The Broad Institute Genomics Platform"/>
            <consortium name="The Broad Institute Genome Sequencing Center for Infectious Disease"/>
            <person name="Wu L."/>
            <person name="Ma J."/>
        </authorList>
    </citation>
    <scope>NUCLEOTIDE SEQUENCE [LARGE SCALE GENOMIC DNA]</scope>
    <source>
        <strain evidence="2 3">JCM 13518</strain>
    </source>
</reference>
<dbReference type="Pfam" id="PF01636">
    <property type="entry name" value="APH"/>
    <property type="match status" value="1"/>
</dbReference>
<dbReference type="Gene3D" id="3.30.200.20">
    <property type="entry name" value="Phosphorylase Kinase, domain 1"/>
    <property type="match status" value="1"/>
</dbReference>
<sequence length="350" mass="38053">MSARATESDLRGLDLEAVAAHLREVGVEVPDGLTAELVGGGKSNLTYLLDTGTRRLVLRRPPLGELQRGAHDVIREARVQQALDGSTVPVPTIVTADPTGSVLGVPFYVMDAVDADVVRTREDAEPIAPLVRRRLSEALVDRLADLHDIDPASVGLADLGRPDGYLERQVARWLRQYEAIKVRDLPLVEPIGNRLAATVPTSSAAAIVHGDYRLDNVMVSRDVPDRVVAVLDWEMATLGDPLADLATLVMFWDDEGDAYNPITGGLMAMSGFLTKEEVAQRYTARRGLGDVDLTWYLAFSTFKLAVILEQIHARHVAGQTVGEGFDGLDRMVDQLLAESASYLRLPATLS</sequence>
<dbReference type="InterPro" id="IPR011009">
    <property type="entry name" value="Kinase-like_dom_sf"/>
</dbReference>
<dbReference type="Proteomes" id="UP001501057">
    <property type="component" value="Unassembled WGS sequence"/>
</dbReference>
<dbReference type="PANTHER" id="PTHR47829">
    <property type="entry name" value="HYDROLASE, PUTATIVE (AFU_ORTHOLOGUE AFUA_1G12880)-RELATED"/>
    <property type="match status" value="1"/>
</dbReference>
<dbReference type="CDD" id="cd05154">
    <property type="entry name" value="ACAD10_11_N-like"/>
    <property type="match status" value="1"/>
</dbReference>
<dbReference type="RefSeq" id="WP_344202792.1">
    <property type="nucleotide sequence ID" value="NZ_BAAAME010000005.1"/>
</dbReference>
<proteinExistence type="predicted"/>
<dbReference type="InterPro" id="IPR052898">
    <property type="entry name" value="ACAD10-like"/>
</dbReference>
<comment type="caution">
    <text evidence="2">The sequence shown here is derived from an EMBL/GenBank/DDBJ whole genome shotgun (WGS) entry which is preliminary data.</text>
</comment>